<dbReference type="AlphaFoldDB" id="A0A6L3YDU6"/>
<proteinExistence type="predicted"/>
<dbReference type="EMBL" id="WBVX01000029">
    <property type="protein sequence ID" value="KAB2680052.1"/>
    <property type="molecule type" value="Genomic_DNA"/>
</dbReference>
<sequence length="101" mass="11603">MNNSEIVTVDITAAHNQESNRGTFELSSDYLLQYRIDASHAINVTLDFEDDSIHIEWKDTEKGLRTTKKVDENGELMDRLIADYRQVILPLIALNSGYHKH</sequence>
<comment type="caution">
    <text evidence="1">The sequence shown here is derived from an EMBL/GenBank/DDBJ whole genome shotgun (WGS) entry which is preliminary data.</text>
</comment>
<name>A0A6L3YDU6_9HYPH</name>
<organism evidence="1 2">
    <name type="scientific">Brucella tritici</name>
    <dbReference type="NCBI Taxonomy" id="94626"/>
    <lineage>
        <taxon>Bacteria</taxon>
        <taxon>Pseudomonadati</taxon>
        <taxon>Pseudomonadota</taxon>
        <taxon>Alphaproteobacteria</taxon>
        <taxon>Hyphomicrobiales</taxon>
        <taxon>Brucellaceae</taxon>
        <taxon>Brucella/Ochrobactrum group</taxon>
        <taxon>Brucella</taxon>
    </lineage>
</organism>
<gene>
    <name evidence="1" type="ORF">F9L08_21885</name>
</gene>
<evidence type="ECO:0000313" key="2">
    <source>
        <dbReference type="Proteomes" id="UP000481643"/>
    </source>
</evidence>
<accession>A0A6L3YDU6</accession>
<dbReference type="RefSeq" id="WP_139975176.1">
    <property type="nucleotide sequence ID" value="NZ_WBVX01000029.1"/>
</dbReference>
<protein>
    <submittedName>
        <fullName evidence="1">Uncharacterized protein</fullName>
    </submittedName>
</protein>
<evidence type="ECO:0000313" key="1">
    <source>
        <dbReference type="EMBL" id="KAB2680052.1"/>
    </source>
</evidence>
<reference evidence="1 2" key="1">
    <citation type="submission" date="2019-09" db="EMBL/GenBank/DDBJ databases">
        <title>Taxonomic organization of the family Brucellaceae based on a phylogenomic approach.</title>
        <authorList>
            <person name="Leclercq S."/>
            <person name="Cloeckaert A."/>
            <person name="Zygmunt M.S."/>
        </authorList>
    </citation>
    <scope>NUCLEOTIDE SEQUENCE [LARGE SCALE GENOMIC DNA]</scope>
    <source>
        <strain evidence="1 2">WS1830</strain>
    </source>
</reference>
<dbReference type="Proteomes" id="UP000481643">
    <property type="component" value="Unassembled WGS sequence"/>
</dbReference>